<keyword evidence="2" id="KW-1185">Reference proteome</keyword>
<name>A0ABX7GAX9_9PSED</name>
<evidence type="ECO:0000313" key="2">
    <source>
        <dbReference type="Proteomes" id="UP000663686"/>
    </source>
</evidence>
<evidence type="ECO:0000313" key="1">
    <source>
        <dbReference type="EMBL" id="QRK82367.1"/>
    </source>
</evidence>
<reference evidence="1 2" key="1">
    <citation type="submission" date="2021-02" db="EMBL/GenBank/DDBJ databases">
        <authorList>
            <person name="Cea Torrescassana E."/>
        </authorList>
    </citation>
    <scope>NUCLEOTIDE SEQUENCE [LARGE SCALE GENOMIC DNA]</scope>
    <source>
        <strain evidence="1 2">CT364</strain>
    </source>
</reference>
<dbReference type="Proteomes" id="UP000663686">
    <property type="component" value="Chromosome"/>
</dbReference>
<accession>A0ABX7GAX9</accession>
<gene>
    <name evidence="1" type="ORF">JN757_17625</name>
</gene>
<dbReference type="RefSeq" id="WP_206416639.1">
    <property type="nucleotide sequence ID" value="NZ_JAFDQA010000011.1"/>
</dbReference>
<protein>
    <submittedName>
        <fullName evidence="1">Uncharacterized protein</fullName>
    </submittedName>
</protein>
<reference evidence="1 2" key="2">
    <citation type="submission" date="2021-03" db="EMBL/GenBank/DDBJ databases">
        <title>P. granadensis CT364 genome publication.</title>
        <authorList>
            <person name="Stach J."/>
            <person name="Montero-Calasanz Md.C."/>
        </authorList>
    </citation>
    <scope>NUCLEOTIDE SEQUENCE [LARGE SCALE GENOMIC DNA]</scope>
    <source>
        <strain evidence="1 2">CT364</strain>
    </source>
</reference>
<sequence length="111" mass="12866">MFQLYRWKDYSGSFDEPRCWILDAISTDDGFASMATRMMSTGTSHSWGDRVSKVHNMFNRETIEDFIGINVAKARCDAINPADFSEHELSLRTLHNHLEIWLGIKEGDLFY</sequence>
<organism evidence="1 2">
    <name type="scientific">Pseudomonas granadensis</name>
    <dbReference type="NCBI Taxonomy" id="1421430"/>
    <lineage>
        <taxon>Bacteria</taxon>
        <taxon>Pseudomonadati</taxon>
        <taxon>Pseudomonadota</taxon>
        <taxon>Gammaproteobacteria</taxon>
        <taxon>Pseudomonadales</taxon>
        <taxon>Pseudomonadaceae</taxon>
        <taxon>Pseudomonas</taxon>
    </lineage>
</organism>
<proteinExistence type="predicted"/>
<dbReference type="EMBL" id="CP069352">
    <property type="protein sequence ID" value="QRK82367.1"/>
    <property type="molecule type" value="Genomic_DNA"/>
</dbReference>